<accession>A0A1Y1RZF2</accession>
<sequence length="824" mass="91472">MPSEQVIKPQDVRKKGVLKTVEIPLNSYTKRLKDVKNDYSADDLTAMYHDMRLIREFENMVQAVRTVKEYNGIEYSYTGPAHLSQGQEAAAVGQAYALDLDDYTFGTHRSHGEVLARGLSAIRRLEEKALVQIMEDFRHGALLRSVEKFAPSSLNARETAELFLLYGFMTELFGREIGFTGGLGNSMHVFFTPFGIYPNNAIVGASAGIGAGAALYKRLRGENGIVIVNSGDGSISTGHAWEAMLFSTMDQLNKLWDEKYRGGLPIIFNFMNNYYAMSGQTSGETLGFDVLARIGAAFNQDALLSERVDGYNLFAVIDAFQRKKRAVLERKGPVLLDTIVYRHAGHSATDPNAYRSREEMEGWMGVDCLGSYRKELLEEGLLDSNLTDTIDGSVKEKITLVLKYATGLQESPRMNMHADPDAIAKYMFSNQKITRLSDDDPEVLGKKSENSRYKKISAKVRRGLDENGNKVSPLKVFSYRDAIFEALIDKFYEDPTMILFGEDVREHGNSFGVLQGLYESVPRHRLFNAPIAEAAIISAAVGYAMCGGRAVPEIMWCDFLGRAADELFNQLAKWQGMSAGLVRMPCVVRVSVGHAYGAQHSQDWSSLAAHIPGLKILYPATPYDAKGLLNSALGLTDPVMFFESQKLYDTGELFAPEGVPRDCYEVPIGKCDVKLKGSDLTILSIGPALYPALEAAEELAQKWQLKAEVIDARSLIPFDYQTVIESVRKTGRIIVVHDACERGGYAKTIAANISEFCFEELDAPPVSLGAHNWVSPCPELEKYFFPSKQMILDAVHERIKPLPGYSPLFDLSLAEKLRQENLGI</sequence>
<feature type="domain" description="Transketolase-like pyrimidine-binding" evidence="5">
    <location>
        <begin position="477"/>
        <end position="650"/>
    </location>
</feature>
<dbReference type="GO" id="GO:0016624">
    <property type="term" value="F:oxidoreductase activity, acting on the aldehyde or oxo group of donors, disulfide as acceptor"/>
    <property type="evidence" value="ECO:0007669"/>
    <property type="project" value="InterPro"/>
</dbReference>
<dbReference type="Pfam" id="PF02779">
    <property type="entry name" value="Transket_pyr"/>
    <property type="match status" value="1"/>
</dbReference>
<dbReference type="SMART" id="SM00861">
    <property type="entry name" value="Transket_pyr"/>
    <property type="match status" value="1"/>
</dbReference>
<dbReference type="SUPFAM" id="SSF52518">
    <property type="entry name" value="Thiamin diphosphate-binding fold (THDP-binding)"/>
    <property type="match status" value="2"/>
</dbReference>
<dbReference type="Gene3D" id="3.40.50.920">
    <property type="match status" value="1"/>
</dbReference>
<dbReference type="Gene3D" id="3.40.50.970">
    <property type="match status" value="2"/>
</dbReference>
<protein>
    <submittedName>
        <fullName evidence="6">Dehydrogenase</fullName>
    </submittedName>
</protein>
<dbReference type="Proteomes" id="UP000192343">
    <property type="component" value="Unassembled WGS sequence"/>
</dbReference>
<evidence type="ECO:0000256" key="2">
    <source>
        <dbReference type="ARBA" id="ARBA00003906"/>
    </source>
</evidence>
<comment type="function">
    <text evidence="2">E1 component of the 2-oxoglutarate dehydrogenase (OGDH) complex which catalyzes the decarboxylation of 2-oxoglutarate, the first step in the conversion of 2-oxoglutarate to succinyl-CoA and CO(2).</text>
</comment>
<dbReference type="InterPro" id="IPR001017">
    <property type="entry name" value="DH_E1"/>
</dbReference>
<dbReference type="InterPro" id="IPR009014">
    <property type="entry name" value="Transketo_C/PFOR_II"/>
</dbReference>
<dbReference type="Pfam" id="PF02780">
    <property type="entry name" value="Transketolase_C"/>
    <property type="match status" value="1"/>
</dbReference>
<dbReference type="STRING" id="1963862.B4O97_06370"/>
<dbReference type="InterPro" id="IPR033248">
    <property type="entry name" value="Transketolase_C"/>
</dbReference>
<evidence type="ECO:0000259" key="5">
    <source>
        <dbReference type="SMART" id="SM00861"/>
    </source>
</evidence>
<organism evidence="6 7">
    <name type="scientific">Marispirochaeta aestuarii</name>
    <dbReference type="NCBI Taxonomy" id="1963862"/>
    <lineage>
        <taxon>Bacteria</taxon>
        <taxon>Pseudomonadati</taxon>
        <taxon>Spirochaetota</taxon>
        <taxon>Spirochaetia</taxon>
        <taxon>Spirochaetales</taxon>
        <taxon>Spirochaetaceae</taxon>
        <taxon>Marispirochaeta</taxon>
    </lineage>
</organism>
<dbReference type="InterPro" id="IPR005475">
    <property type="entry name" value="Transketolase-like_Pyr-bd"/>
</dbReference>
<dbReference type="Pfam" id="PF00676">
    <property type="entry name" value="E1_dh"/>
    <property type="match status" value="2"/>
</dbReference>
<evidence type="ECO:0000256" key="3">
    <source>
        <dbReference type="ARBA" id="ARBA00023002"/>
    </source>
</evidence>
<keyword evidence="3" id="KW-0560">Oxidoreductase</keyword>
<keyword evidence="7" id="KW-1185">Reference proteome</keyword>
<name>A0A1Y1RZF2_9SPIO</name>
<comment type="caution">
    <text evidence="6">The sequence shown here is derived from an EMBL/GenBank/DDBJ whole genome shotgun (WGS) entry which is preliminary data.</text>
</comment>
<proteinExistence type="predicted"/>
<evidence type="ECO:0000313" key="6">
    <source>
        <dbReference type="EMBL" id="ORC36212.1"/>
    </source>
</evidence>
<dbReference type="AlphaFoldDB" id="A0A1Y1RZF2"/>
<dbReference type="PANTHER" id="PTHR43257">
    <property type="entry name" value="PYRUVATE DEHYDROGENASE E1 COMPONENT BETA SUBUNIT"/>
    <property type="match status" value="1"/>
</dbReference>
<dbReference type="InterPro" id="IPR029061">
    <property type="entry name" value="THDP-binding"/>
</dbReference>
<evidence type="ECO:0000256" key="1">
    <source>
        <dbReference type="ARBA" id="ARBA00001964"/>
    </source>
</evidence>
<dbReference type="SUPFAM" id="SSF52922">
    <property type="entry name" value="TK C-terminal domain-like"/>
    <property type="match status" value="1"/>
</dbReference>
<dbReference type="RefSeq" id="WP_083049316.1">
    <property type="nucleotide sequence ID" value="NZ_MWQY01000006.1"/>
</dbReference>
<gene>
    <name evidence="6" type="ORF">B4O97_06370</name>
</gene>
<evidence type="ECO:0000256" key="4">
    <source>
        <dbReference type="ARBA" id="ARBA00023052"/>
    </source>
</evidence>
<dbReference type="EMBL" id="MWQY01000006">
    <property type="protein sequence ID" value="ORC36212.1"/>
    <property type="molecule type" value="Genomic_DNA"/>
</dbReference>
<keyword evidence="4" id="KW-0786">Thiamine pyrophosphate</keyword>
<comment type="cofactor">
    <cofactor evidence="1">
        <name>thiamine diphosphate</name>
        <dbReference type="ChEBI" id="CHEBI:58937"/>
    </cofactor>
</comment>
<dbReference type="PANTHER" id="PTHR43257:SF2">
    <property type="entry name" value="PYRUVATE DEHYDROGENASE E1 COMPONENT SUBUNIT BETA"/>
    <property type="match status" value="1"/>
</dbReference>
<dbReference type="CDD" id="cd02000">
    <property type="entry name" value="TPP_E1_PDC_ADC_BCADC"/>
    <property type="match status" value="1"/>
</dbReference>
<evidence type="ECO:0000313" key="7">
    <source>
        <dbReference type="Proteomes" id="UP000192343"/>
    </source>
</evidence>
<dbReference type="OrthoDB" id="8732661at2"/>
<reference evidence="6 7" key="1">
    <citation type="submission" date="2017-03" db="EMBL/GenBank/DDBJ databases">
        <title>Draft Genome sequence of Marispirochaeta sp. strain JC444.</title>
        <authorList>
            <person name="Shivani Y."/>
            <person name="Subhash Y."/>
            <person name="Sasikala C."/>
            <person name="Ramana C."/>
        </authorList>
    </citation>
    <scope>NUCLEOTIDE SEQUENCE [LARGE SCALE GENOMIC DNA]</scope>
    <source>
        <strain evidence="6 7">JC444</strain>
    </source>
</reference>